<feature type="transmembrane region" description="Helical" evidence="1">
    <location>
        <begin position="234"/>
        <end position="257"/>
    </location>
</feature>
<keyword evidence="3" id="KW-1185">Reference proteome</keyword>
<evidence type="ECO:0000313" key="3">
    <source>
        <dbReference type="Proteomes" id="UP000298663"/>
    </source>
</evidence>
<evidence type="ECO:0000256" key="1">
    <source>
        <dbReference type="SAM" id="Phobius"/>
    </source>
</evidence>
<dbReference type="OrthoDB" id="5829915at2759"/>
<name>A0A4V5ZYA5_STECR</name>
<dbReference type="SUPFAM" id="SSF81321">
    <property type="entry name" value="Family A G protein-coupled receptor-like"/>
    <property type="match status" value="1"/>
</dbReference>
<proteinExistence type="predicted"/>
<accession>A0A4V5ZYA5</accession>
<feature type="transmembrane region" description="Helical" evidence="1">
    <location>
        <begin position="116"/>
        <end position="140"/>
    </location>
</feature>
<feature type="transmembrane region" description="Helical" evidence="1">
    <location>
        <begin position="12"/>
        <end position="32"/>
    </location>
</feature>
<feature type="transmembrane region" description="Helical" evidence="1">
    <location>
        <begin position="160"/>
        <end position="184"/>
    </location>
</feature>
<evidence type="ECO:0008006" key="4">
    <source>
        <dbReference type="Google" id="ProtNLM"/>
    </source>
</evidence>
<sequence>MALMQYVEGGVAIILVLVALPMQIRIIYLFLSRSKYRSLPCYQIMIQISIVECLCAPGVFLFGLMQLLNFDFLGLASILEKAIPSTIRMHTIMSLVLAMDRLKVICKLRYPNQINMFVMTSTWIIGVVHYGLLFSPWYCYKVSPGVLMPFYDYSKPWTSLIQSINATVSLTVSGITLVLYMVIFTVLLRMKFMTTTLDSSKERSVFVYALCRFLADAAMTVFFTYVTLPKSEVVTTVTFTCYTFNNILMGPVLYLAFYPLKSLSVVDPPCLCKT</sequence>
<dbReference type="Proteomes" id="UP000298663">
    <property type="component" value="Unassembled WGS sequence"/>
</dbReference>
<evidence type="ECO:0000313" key="2">
    <source>
        <dbReference type="EMBL" id="TKR62035.1"/>
    </source>
</evidence>
<comment type="caution">
    <text evidence="2">The sequence shown here is derived from an EMBL/GenBank/DDBJ whole genome shotgun (WGS) entry which is preliminary data.</text>
</comment>
<dbReference type="AlphaFoldDB" id="A0A4V5ZYA5"/>
<feature type="transmembrane region" description="Helical" evidence="1">
    <location>
        <begin position="87"/>
        <end position="104"/>
    </location>
</feature>
<keyword evidence="1" id="KW-1133">Transmembrane helix</keyword>
<reference evidence="2 3" key="2">
    <citation type="journal article" date="2019" name="G3 (Bethesda)">
        <title>Hybrid Assembly of the Genome of the Entomopathogenic Nematode Steinernema carpocapsae Identifies the X-Chromosome.</title>
        <authorList>
            <person name="Serra L."/>
            <person name="Macchietto M."/>
            <person name="Macias-Munoz A."/>
            <person name="McGill C.J."/>
            <person name="Rodriguez I.M."/>
            <person name="Rodriguez B."/>
            <person name="Murad R."/>
            <person name="Mortazavi A."/>
        </authorList>
    </citation>
    <scope>NUCLEOTIDE SEQUENCE [LARGE SCALE GENOMIC DNA]</scope>
    <source>
        <strain evidence="2 3">ALL</strain>
    </source>
</reference>
<feature type="transmembrane region" description="Helical" evidence="1">
    <location>
        <begin position="205"/>
        <end position="228"/>
    </location>
</feature>
<gene>
    <name evidence="2" type="ORF">L596_026048</name>
</gene>
<organism evidence="2 3">
    <name type="scientific">Steinernema carpocapsae</name>
    <name type="common">Entomopathogenic nematode</name>
    <dbReference type="NCBI Taxonomy" id="34508"/>
    <lineage>
        <taxon>Eukaryota</taxon>
        <taxon>Metazoa</taxon>
        <taxon>Ecdysozoa</taxon>
        <taxon>Nematoda</taxon>
        <taxon>Chromadorea</taxon>
        <taxon>Rhabditida</taxon>
        <taxon>Tylenchina</taxon>
        <taxon>Panagrolaimomorpha</taxon>
        <taxon>Strongyloidoidea</taxon>
        <taxon>Steinernematidae</taxon>
        <taxon>Steinernema</taxon>
    </lineage>
</organism>
<protein>
    <recommendedName>
        <fullName evidence="4">G-protein coupled receptors family 1 profile domain-containing protein</fullName>
    </recommendedName>
</protein>
<feature type="transmembrane region" description="Helical" evidence="1">
    <location>
        <begin position="44"/>
        <end position="67"/>
    </location>
</feature>
<dbReference type="EMBL" id="AZBU02000010">
    <property type="protein sequence ID" value="TKR62035.1"/>
    <property type="molecule type" value="Genomic_DNA"/>
</dbReference>
<keyword evidence="1" id="KW-0812">Transmembrane</keyword>
<keyword evidence="1" id="KW-0472">Membrane</keyword>
<reference evidence="2 3" key="1">
    <citation type="journal article" date="2015" name="Genome Biol.">
        <title>Comparative genomics of Steinernema reveals deeply conserved gene regulatory networks.</title>
        <authorList>
            <person name="Dillman A.R."/>
            <person name="Macchietto M."/>
            <person name="Porter C.F."/>
            <person name="Rogers A."/>
            <person name="Williams B."/>
            <person name="Antoshechkin I."/>
            <person name="Lee M.M."/>
            <person name="Goodwin Z."/>
            <person name="Lu X."/>
            <person name="Lewis E.E."/>
            <person name="Goodrich-Blair H."/>
            <person name="Stock S.P."/>
            <person name="Adams B.J."/>
            <person name="Sternberg P.W."/>
            <person name="Mortazavi A."/>
        </authorList>
    </citation>
    <scope>NUCLEOTIDE SEQUENCE [LARGE SCALE GENOMIC DNA]</scope>
    <source>
        <strain evidence="2 3">ALL</strain>
    </source>
</reference>